<name>A0A6V1U3T1_HETAK</name>
<feature type="domain" description="EF-hand" evidence="4">
    <location>
        <begin position="140"/>
        <end position="175"/>
    </location>
</feature>
<dbReference type="SMART" id="SM00054">
    <property type="entry name" value="EFh"/>
    <property type="match status" value="3"/>
</dbReference>
<feature type="domain" description="EF-hand" evidence="4">
    <location>
        <begin position="37"/>
        <end position="72"/>
    </location>
</feature>
<evidence type="ECO:0000256" key="2">
    <source>
        <dbReference type="ARBA" id="ARBA00022837"/>
    </source>
</evidence>
<dbReference type="InterPro" id="IPR002048">
    <property type="entry name" value="EF_hand_dom"/>
</dbReference>
<dbReference type="PROSITE" id="PS00018">
    <property type="entry name" value="EF_HAND_1"/>
    <property type="match status" value="1"/>
</dbReference>
<dbReference type="InterPro" id="IPR011992">
    <property type="entry name" value="EF-hand-dom_pair"/>
</dbReference>
<feature type="region of interest" description="Disordered" evidence="3">
    <location>
        <begin position="1"/>
        <end position="23"/>
    </location>
</feature>
<dbReference type="InterPro" id="IPR050145">
    <property type="entry name" value="Centrin_CML-like"/>
</dbReference>
<evidence type="ECO:0000256" key="3">
    <source>
        <dbReference type="SAM" id="MobiDB-lite"/>
    </source>
</evidence>
<feature type="compositionally biased region" description="Low complexity" evidence="3">
    <location>
        <begin position="197"/>
        <end position="213"/>
    </location>
</feature>
<feature type="compositionally biased region" description="Basic and acidic residues" evidence="3">
    <location>
        <begin position="214"/>
        <end position="223"/>
    </location>
</feature>
<feature type="compositionally biased region" description="Basic and acidic residues" evidence="3">
    <location>
        <begin position="179"/>
        <end position="196"/>
    </location>
</feature>
<evidence type="ECO:0000259" key="4">
    <source>
        <dbReference type="PROSITE" id="PS50222"/>
    </source>
</evidence>
<dbReference type="PROSITE" id="PS50222">
    <property type="entry name" value="EF_HAND_2"/>
    <property type="match status" value="3"/>
</dbReference>
<protein>
    <recommendedName>
        <fullName evidence="4">EF-hand domain-containing protein</fullName>
    </recommendedName>
</protein>
<reference evidence="5" key="1">
    <citation type="submission" date="2021-01" db="EMBL/GenBank/DDBJ databases">
        <authorList>
            <person name="Corre E."/>
            <person name="Pelletier E."/>
            <person name="Niang G."/>
            <person name="Scheremetjew M."/>
            <person name="Finn R."/>
            <person name="Kale V."/>
            <person name="Holt S."/>
            <person name="Cochrane G."/>
            <person name="Meng A."/>
            <person name="Brown T."/>
            <person name="Cohen L."/>
        </authorList>
    </citation>
    <scope>NUCLEOTIDE SEQUENCE</scope>
    <source>
        <strain evidence="5">CCMP3107</strain>
    </source>
</reference>
<keyword evidence="2" id="KW-0106">Calcium</keyword>
<organism evidence="5">
    <name type="scientific">Heterosigma akashiwo</name>
    <name type="common">Chromophytic alga</name>
    <name type="synonym">Heterosigma carterae</name>
    <dbReference type="NCBI Taxonomy" id="2829"/>
    <lineage>
        <taxon>Eukaryota</taxon>
        <taxon>Sar</taxon>
        <taxon>Stramenopiles</taxon>
        <taxon>Ochrophyta</taxon>
        <taxon>Raphidophyceae</taxon>
        <taxon>Chattonellales</taxon>
        <taxon>Chattonellaceae</taxon>
        <taxon>Heterosigma</taxon>
    </lineage>
</organism>
<dbReference type="EMBL" id="HBIU01043726">
    <property type="protein sequence ID" value="CAE0640951.1"/>
    <property type="molecule type" value="Transcribed_RNA"/>
</dbReference>
<dbReference type="AlphaFoldDB" id="A0A6V1U3T1"/>
<dbReference type="FunFam" id="1.10.238.10:FF:000003">
    <property type="entry name" value="Calmodulin A"/>
    <property type="match status" value="1"/>
</dbReference>
<dbReference type="InterPro" id="IPR018247">
    <property type="entry name" value="EF_Hand_1_Ca_BS"/>
</dbReference>
<dbReference type="PANTHER" id="PTHR23050">
    <property type="entry name" value="CALCIUM BINDING PROTEIN"/>
    <property type="match status" value="1"/>
</dbReference>
<accession>A0A6V1U3T1</accession>
<dbReference type="Pfam" id="PF13499">
    <property type="entry name" value="EF-hand_7"/>
    <property type="match status" value="1"/>
</dbReference>
<dbReference type="CDD" id="cd00051">
    <property type="entry name" value="EFh"/>
    <property type="match status" value="1"/>
</dbReference>
<gene>
    <name evidence="5" type="ORF">HAKA00212_LOCUS19775</name>
</gene>
<dbReference type="Gene3D" id="1.10.238.10">
    <property type="entry name" value="EF-hand"/>
    <property type="match status" value="2"/>
</dbReference>
<keyword evidence="1" id="KW-0677">Repeat</keyword>
<sequence length="223" mass="25296">MATRSPAGKKVAGKGRGKGNKDELADIRRNSKGGVLVTEAEIKAAFDFFDIDNEGKITLQNLRKRLGVFYKNMPTKEYKFLMNNKNEMTLEDLTDLLMDNEVKDFDPVAEAFKAYDPDSNGVIDPEMLRHIFQGLGFGDITDEDLEILTETADVNKDGRITLEDFRDMIDEDLRIQREAEEAKKLQEEAEDQKNRTEQGNNNNNSEEQNQEENAGTHEGDQEA</sequence>
<dbReference type="SUPFAM" id="SSF47473">
    <property type="entry name" value="EF-hand"/>
    <property type="match status" value="1"/>
</dbReference>
<feature type="domain" description="EF-hand" evidence="4">
    <location>
        <begin position="103"/>
        <end position="138"/>
    </location>
</feature>
<proteinExistence type="predicted"/>
<evidence type="ECO:0000313" key="5">
    <source>
        <dbReference type="EMBL" id="CAE0640951.1"/>
    </source>
</evidence>
<evidence type="ECO:0000256" key="1">
    <source>
        <dbReference type="ARBA" id="ARBA00022737"/>
    </source>
</evidence>
<dbReference type="GO" id="GO:0005509">
    <property type="term" value="F:calcium ion binding"/>
    <property type="evidence" value="ECO:0007669"/>
    <property type="project" value="InterPro"/>
</dbReference>
<dbReference type="Pfam" id="PF13833">
    <property type="entry name" value="EF-hand_8"/>
    <property type="match status" value="1"/>
</dbReference>
<feature type="region of interest" description="Disordered" evidence="3">
    <location>
        <begin position="179"/>
        <end position="223"/>
    </location>
</feature>